<feature type="transmembrane region" description="Helical" evidence="6">
    <location>
        <begin position="763"/>
        <end position="783"/>
    </location>
</feature>
<sequence>MEVDDNTRTLTDIDLVRTGVGGLWVAGFQRAMSDKPSISPKRIFCKSRPNAGWAICRAGNSDAIQARSGPLTRRRQRTPAHQILNRVKTLATALTAAEDATSSETLPPPPSRRHLPGWLDHFNALDLKVLFRCWLAIWVSMLLVFIRPSLDAVGIVAFLAAILLFIVPPASTVFIYLLAALSLLVGMCLAWAWGLLTMKAAMAARPAAETDARVAALRDQAAATAQQTGMPVAWEAQVLIHDGFMLDARVTAVYYVMSCAFIYAVSRARCANPKLLAMQIFSIIVTDISITIGPTLPRYMADLWSIIVKPGAIGVGIGLACCILLFPQSTSYVLLNQLEKLTRLSGSAIITTQKRLANDQEVPLASLQALRGGLIAVFKAAQPNLAVMPLDLSRGRLGADDIQGLHGHIREFMTSSLQLIDFHIARVNAAQMTQEDKERHAKALDSDENVASAERQDGYQIGQRHRREATNLVVALQRPELEAIRSQTRKTIQATTADVLQIGVDAASLAASYIAAVNASRWFRKPPQSRFDALAAQMEDTLTKLRVARDECTVSTSKGVLEAHAELFDADGNLKHAEGTDRPFLPSMVIAMVFEERILAVTNALEALLEDILRLARSRNTHRIWLPTRLQYAVSWVFNGRSVVPASGDGGPNEQDPDDETEVDVFDEQTREARRRLELGRGQRGSATRRSGLSRALVGGFRWLTNPAGMYALRMVIVTVATCIPASIPSSAGFFYREKGIWAVISAQTVLVVYMADFTFSLVARTLGTIIGGVMGMVTWYIGAGTGTGNPYGMAAITGVMIVPILWWRLFLPPAYSIAVIMGGATFALVVGFSWDQDHTNQYGLPGKGYVAFWKRVVTVLIGFLASLIVQVFPKPPSAANHVRKTLANSVRTLSDHYALLLSHWGRDPGDAGAAAALGAVSAQISLELSEALMAIDPAIALLRMEPSFGPFDQTVLRQVQQQCQYMNQALGGLLKLAATLPREFQARLNDVAGIQSDRSIGDIMAVLAIVEQALRTASPLPERLPAPLVRRAVESYVQMTGATMVSTVQVKDENHRRYFVAVTLYLKFLTSIDDLVLVLKSALGERHIIYRWDDA</sequence>
<feature type="compositionally biased region" description="Acidic residues" evidence="5">
    <location>
        <begin position="655"/>
        <end position="667"/>
    </location>
</feature>
<dbReference type="EMBL" id="JAGPXD010000007">
    <property type="protein sequence ID" value="KAH7347295.1"/>
    <property type="molecule type" value="Genomic_DNA"/>
</dbReference>
<evidence type="ECO:0000256" key="1">
    <source>
        <dbReference type="ARBA" id="ARBA00004141"/>
    </source>
</evidence>
<feature type="transmembrane region" description="Helical" evidence="6">
    <location>
        <begin position="815"/>
        <end position="833"/>
    </location>
</feature>
<evidence type="ECO:0000256" key="5">
    <source>
        <dbReference type="SAM" id="MobiDB-lite"/>
    </source>
</evidence>
<feature type="transmembrane region" description="Helical" evidence="6">
    <location>
        <begin position="174"/>
        <end position="196"/>
    </location>
</feature>
<name>A0A8K0WXP0_9PEZI</name>
<feature type="transmembrane region" description="Helical" evidence="6">
    <location>
        <begin position="252"/>
        <end position="268"/>
    </location>
</feature>
<feature type="domain" description="DUF2421" evidence="7">
    <location>
        <begin position="874"/>
        <end position="1088"/>
    </location>
</feature>
<protein>
    <submittedName>
        <fullName evidence="10">Uncharacterized protein</fullName>
    </submittedName>
</protein>
<evidence type="ECO:0000256" key="6">
    <source>
        <dbReference type="SAM" id="Phobius"/>
    </source>
</evidence>
<dbReference type="OrthoDB" id="2274698at2759"/>
<evidence type="ECO:0000256" key="3">
    <source>
        <dbReference type="ARBA" id="ARBA00022989"/>
    </source>
</evidence>
<feature type="transmembrane region" description="Helical" evidence="6">
    <location>
        <begin position="129"/>
        <end position="146"/>
    </location>
</feature>
<evidence type="ECO:0000313" key="11">
    <source>
        <dbReference type="Proteomes" id="UP000813385"/>
    </source>
</evidence>
<keyword evidence="2 6" id="KW-0812">Transmembrane</keyword>
<accession>A0A8K0WXP0</accession>
<keyword evidence="3 6" id="KW-1133">Transmembrane helix</keyword>
<proteinExistence type="predicted"/>
<dbReference type="PANTHER" id="PTHR37994">
    <property type="entry name" value="ARAE_2_N DOMAIN-CONTAINING PROTEIN-RELATED"/>
    <property type="match status" value="1"/>
</dbReference>
<dbReference type="PANTHER" id="PTHR37994:SF3">
    <property type="entry name" value="ER TRANSPORTER 6TM N-TERMINAL DOMAIN-CONTAINING PROTEIN"/>
    <property type="match status" value="1"/>
</dbReference>
<evidence type="ECO:0000313" key="10">
    <source>
        <dbReference type="EMBL" id="KAH7347295.1"/>
    </source>
</evidence>
<evidence type="ECO:0000256" key="2">
    <source>
        <dbReference type="ARBA" id="ARBA00022692"/>
    </source>
</evidence>
<feature type="region of interest" description="Disordered" evidence="5">
    <location>
        <begin position="645"/>
        <end position="667"/>
    </location>
</feature>
<evidence type="ECO:0000259" key="7">
    <source>
        <dbReference type="Pfam" id="PF10334"/>
    </source>
</evidence>
<gene>
    <name evidence="10" type="ORF">B0T11DRAFT_359624</name>
</gene>
<evidence type="ECO:0000259" key="9">
    <source>
        <dbReference type="Pfam" id="PF13515"/>
    </source>
</evidence>
<dbReference type="InterPro" id="IPR049453">
    <property type="entry name" value="Memb_transporter_dom"/>
</dbReference>
<organism evidence="10 11">
    <name type="scientific">Plectosphaerella cucumerina</name>
    <dbReference type="NCBI Taxonomy" id="40658"/>
    <lineage>
        <taxon>Eukaryota</taxon>
        <taxon>Fungi</taxon>
        <taxon>Dikarya</taxon>
        <taxon>Ascomycota</taxon>
        <taxon>Pezizomycotina</taxon>
        <taxon>Sordariomycetes</taxon>
        <taxon>Hypocreomycetidae</taxon>
        <taxon>Glomerellales</taxon>
        <taxon>Plectosphaerellaceae</taxon>
        <taxon>Plectosphaerella</taxon>
    </lineage>
</organism>
<feature type="transmembrane region" description="Helical" evidence="6">
    <location>
        <begin position="152"/>
        <end position="167"/>
    </location>
</feature>
<feature type="transmembrane region" description="Helical" evidence="6">
    <location>
        <begin position="711"/>
        <end position="728"/>
    </location>
</feature>
<feature type="transmembrane region" description="Helical" evidence="6">
    <location>
        <begin position="789"/>
        <end position="808"/>
    </location>
</feature>
<feature type="transmembrane region" description="Helical" evidence="6">
    <location>
        <begin position="853"/>
        <end position="874"/>
    </location>
</feature>
<keyword evidence="11" id="KW-1185">Reference proteome</keyword>
<dbReference type="InterPro" id="IPR018820">
    <property type="entry name" value="BRE4-related_DUF2421"/>
</dbReference>
<reference evidence="10" key="1">
    <citation type="journal article" date="2021" name="Nat. Commun.">
        <title>Genetic determinants of endophytism in the Arabidopsis root mycobiome.</title>
        <authorList>
            <person name="Mesny F."/>
            <person name="Miyauchi S."/>
            <person name="Thiergart T."/>
            <person name="Pickel B."/>
            <person name="Atanasova L."/>
            <person name="Karlsson M."/>
            <person name="Huettel B."/>
            <person name="Barry K.W."/>
            <person name="Haridas S."/>
            <person name="Chen C."/>
            <person name="Bauer D."/>
            <person name="Andreopoulos W."/>
            <person name="Pangilinan J."/>
            <person name="LaButti K."/>
            <person name="Riley R."/>
            <person name="Lipzen A."/>
            <person name="Clum A."/>
            <person name="Drula E."/>
            <person name="Henrissat B."/>
            <person name="Kohler A."/>
            <person name="Grigoriev I.V."/>
            <person name="Martin F.M."/>
            <person name="Hacquard S."/>
        </authorList>
    </citation>
    <scope>NUCLEOTIDE SEQUENCE</scope>
    <source>
        <strain evidence="10">MPI-CAGE-AT-0016</strain>
    </source>
</reference>
<feature type="transmembrane region" description="Helical" evidence="6">
    <location>
        <begin position="275"/>
        <end position="292"/>
    </location>
</feature>
<dbReference type="InterPro" id="IPR018823">
    <property type="entry name" value="ArAE_2_N"/>
</dbReference>
<comment type="caution">
    <text evidence="10">The sequence shown here is derived from an EMBL/GenBank/DDBJ whole genome shotgun (WGS) entry which is preliminary data.</text>
</comment>
<dbReference type="Pfam" id="PF10337">
    <property type="entry name" value="ArAE_2_N"/>
    <property type="match status" value="1"/>
</dbReference>
<evidence type="ECO:0000256" key="4">
    <source>
        <dbReference type="ARBA" id="ARBA00023136"/>
    </source>
</evidence>
<dbReference type="Pfam" id="PF10334">
    <property type="entry name" value="BRE4"/>
    <property type="match status" value="1"/>
</dbReference>
<keyword evidence="4 6" id="KW-0472">Membrane</keyword>
<feature type="transmembrane region" description="Helical" evidence="6">
    <location>
        <begin position="312"/>
        <end position="335"/>
    </location>
</feature>
<comment type="subcellular location">
    <subcellularLocation>
        <location evidence="1">Membrane</location>
        <topology evidence="1">Multi-pass membrane protein</topology>
    </subcellularLocation>
</comment>
<feature type="domain" description="Integral membrane bound transporter" evidence="9">
    <location>
        <begin position="737"/>
        <end position="870"/>
    </location>
</feature>
<feature type="domain" description="Putative ER transporter 6TM N-terminal" evidence="8">
    <location>
        <begin position="115"/>
        <end position="557"/>
    </location>
</feature>
<dbReference type="Proteomes" id="UP000813385">
    <property type="component" value="Unassembled WGS sequence"/>
</dbReference>
<dbReference type="AlphaFoldDB" id="A0A8K0WXP0"/>
<dbReference type="GO" id="GO:0016020">
    <property type="term" value="C:membrane"/>
    <property type="evidence" value="ECO:0007669"/>
    <property type="project" value="UniProtKB-SubCell"/>
</dbReference>
<evidence type="ECO:0000259" key="8">
    <source>
        <dbReference type="Pfam" id="PF10337"/>
    </source>
</evidence>
<dbReference type="Pfam" id="PF13515">
    <property type="entry name" value="FUSC_2"/>
    <property type="match status" value="1"/>
</dbReference>